<feature type="transmembrane region" description="Helical" evidence="1">
    <location>
        <begin position="65"/>
        <end position="98"/>
    </location>
</feature>
<reference evidence="2" key="1">
    <citation type="submission" date="2020-11" db="EMBL/GenBank/DDBJ databases">
        <title>Azospira restricta DSM 18626 genome sequence.</title>
        <authorList>
            <person name="Moe W.M."/>
        </authorList>
    </citation>
    <scope>NUCLEOTIDE SEQUENCE</scope>
    <source>
        <strain evidence="2">DSM 18626</strain>
    </source>
</reference>
<dbReference type="RefSeq" id="WP_203388047.1">
    <property type="nucleotide sequence ID" value="NZ_CP064781.1"/>
</dbReference>
<evidence type="ECO:0008006" key="4">
    <source>
        <dbReference type="Google" id="ProtNLM"/>
    </source>
</evidence>
<dbReference type="Proteomes" id="UP000663444">
    <property type="component" value="Chromosome"/>
</dbReference>
<proteinExistence type="predicted"/>
<keyword evidence="1" id="KW-0472">Membrane</keyword>
<keyword evidence="3" id="KW-1185">Reference proteome</keyword>
<keyword evidence="1" id="KW-0812">Transmembrane</keyword>
<organism evidence="2 3">
    <name type="scientific">Azospira restricta</name>
    <dbReference type="NCBI Taxonomy" id="404405"/>
    <lineage>
        <taxon>Bacteria</taxon>
        <taxon>Pseudomonadati</taxon>
        <taxon>Pseudomonadota</taxon>
        <taxon>Betaproteobacteria</taxon>
        <taxon>Rhodocyclales</taxon>
        <taxon>Rhodocyclaceae</taxon>
        <taxon>Azospira</taxon>
    </lineage>
</organism>
<evidence type="ECO:0000313" key="3">
    <source>
        <dbReference type="Proteomes" id="UP000663444"/>
    </source>
</evidence>
<feature type="transmembrane region" description="Helical" evidence="1">
    <location>
        <begin position="6"/>
        <end position="28"/>
    </location>
</feature>
<name>A0A974SQC3_9RHOO</name>
<gene>
    <name evidence="2" type="ORF">IWH25_03880</name>
</gene>
<evidence type="ECO:0000313" key="2">
    <source>
        <dbReference type="EMBL" id="QRJ64502.1"/>
    </source>
</evidence>
<keyword evidence="1" id="KW-1133">Transmembrane helix</keyword>
<dbReference type="KEGG" id="ares:IWH25_03880"/>
<feature type="transmembrane region" description="Helical" evidence="1">
    <location>
        <begin position="118"/>
        <end position="139"/>
    </location>
</feature>
<dbReference type="AlphaFoldDB" id="A0A974SQC3"/>
<accession>A0A974SQC3</accession>
<sequence>MPEVIPFWAQMVLAVGLVAVLFLPRIVYRLTRPGAKGGPLPLLEEGRRRLHKFHRPQWPVFWRHFGVWVLAFAGLVGAVAFVLVPYPWGGVLVAYMLLASRDWLAMLFGMDQAFRDTWLALLLTGVFWGLLPVLCAVVTSSLAAPRRTQDAPD</sequence>
<evidence type="ECO:0000256" key="1">
    <source>
        <dbReference type="SAM" id="Phobius"/>
    </source>
</evidence>
<protein>
    <recommendedName>
        <fullName evidence="4">Transmembrane protein</fullName>
    </recommendedName>
</protein>
<dbReference type="EMBL" id="CP064781">
    <property type="protein sequence ID" value="QRJ64502.1"/>
    <property type="molecule type" value="Genomic_DNA"/>
</dbReference>